<keyword evidence="6 11" id="KW-0418">Kinase</keyword>
<dbReference type="InterPro" id="IPR011712">
    <property type="entry name" value="Sig_transdc_His_kin_sub3_dim/P"/>
</dbReference>
<sequence>MTKLRWPTNWVGSPFRVLMIVGIAVSTTGTYRAADHLDAPAAVIITVVTAALLLHPRKPDAAIGVVAVALTVAAFLPDLRGSVQVSVPVFYATYLVSAYSHARLRPVWLVWLLAGTGLVVGGDVAFMQTGTAAQHPGLIVAVLVAGVWLVLGFFWMVGLQIRRRRSDYRALQEKAELAGVVERTRIAREMHDIVAHSLSGVIALADGARFAAAKDPQVAVDTLATISDTSRQALKQMRGLLSVLREDTGRDLQAAPGAAELGALIDDARRSGLDVRVTGLAEIPAELPTLNQFTLYRIIQEMLTNMLRHASEPMGTIGVTVKGKNLTVRASNPAVEPPGDTAGFGLVGMRERGRAHGGRLRQELRAGRFTVTAEVPA</sequence>
<keyword evidence="9" id="KW-1133">Transmembrane helix</keyword>
<keyword evidence="7" id="KW-0067">ATP-binding</keyword>
<feature type="transmembrane region" description="Helical" evidence="9">
    <location>
        <begin position="37"/>
        <end position="54"/>
    </location>
</feature>
<dbReference type="InterPro" id="IPR050482">
    <property type="entry name" value="Sensor_HK_TwoCompSys"/>
</dbReference>
<dbReference type="GO" id="GO:0005524">
    <property type="term" value="F:ATP binding"/>
    <property type="evidence" value="ECO:0007669"/>
    <property type="project" value="UniProtKB-KW"/>
</dbReference>
<evidence type="ECO:0000259" key="10">
    <source>
        <dbReference type="Pfam" id="PF07730"/>
    </source>
</evidence>
<evidence type="ECO:0000313" key="12">
    <source>
        <dbReference type="Proteomes" id="UP000011723"/>
    </source>
</evidence>
<dbReference type="HOGENOM" id="CLU_000445_20_1_11"/>
<keyword evidence="12" id="KW-1185">Reference proteome</keyword>
<dbReference type="RefSeq" id="WP_015401161.1">
    <property type="nucleotide sequence ID" value="NC_020302.1"/>
</dbReference>
<feature type="transmembrane region" description="Helical" evidence="9">
    <location>
        <begin position="12"/>
        <end position="31"/>
    </location>
</feature>
<dbReference type="Pfam" id="PF07730">
    <property type="entry name" value="HisKA_3"/>
    <property type="match status" value="1"/>
</dbReference>
<feature type="transmembrane region" description="Helical" evidence="9">
    <location>
        <begin position="61"/>
        <end position="77"/>
    </location>
</feature>
<keyword evidence="8" id="KW-0902">Two-component regulatory system</keyword>
<dbReference type="EC" id="2.7.13.3" evidence="2"/>
<dbReference type="STRING" id="1121362.A605_08700"/>
<dbReference type="Gene3D" id="1.20.5.1930">
    <property type="match status" value="1"/>
</dbReference>
<evidence type="ECO:0000256" key="8">
    <source>
        <dbReference type="ARBA" id="ARBA00023012"/>
    </source>
</evidence>
<evidence type="ECO:0000256" key="3">
    <source>
        <dbReference type="ARBA" id="ARBA00022553"/>
    </source>
</evidence>
<evidence type="ECO:0000256" key="1">
    <source>
        <dbReference type="ARBA" id="ARBA00000085"/>
    </source>
</evidence>
<dbReference type="GO" id="GO:0000155">
    <property type="term" value="F:phosphorelay sensor kinase activity"/>
    <property type="evidence" value="ECO:0007669"/>
    <property type="project" value="InterPro"/>
</dbReference>
<dbReference type="OrthoDB" id="227596at2"/>
<feature type="transmembrane region" description="Helical" evidence="9">
    <location>
        <begin position="107"/>
        <end position="126"/>
    </location>
</feature>
<dbReference type="EMBL" id="CP003697">
    <property type="protein sequence ID" value="AGF72742.1"/>
    <property type="molecule type" value="Genomic_DNA"/>
</dbReference>
<feature type="transmembrane region" description="Helical" evidence="9">
    <location>
        <begin position="138"/>
        <end position="159"/>
    </location>
</feature>
<dbReference type="Gene3D" id="3.30.565.10">
    <property type="entry name" value="Histidine kinase-like ATPase, C-terminal domain"/>
    <property type="match status" value="1"/>
</dbReference>
<dbReference type="SUPFAM" id="SSF55874">
    <property type="entry name" value="ATPase domain of HSP90 chaperone/DNA topoisomerase II/histidine kinase"/>
    <property type="match status" value="1"/>
</dbReference>
<dbReference type="Proteomes" id="UP000011723">
    <property type="component" value="Chromosome"/>
</dbReference>
<dbReference type="GO" id="GO:0016020">
    <property type="term" value="C:membrane"/>
    <property type="evidence" value="ECO:0007669"/>
    <property type="project" value="InterPro"/>
</dbReference>
<feature type="transmembrane region" description="Helical" evidence="9">
    <location>
        <begin position="83"/>
        <end position="100"/>
    </location>
</feature>
<dbReference type="eggNOG" id="COG4585">
    <property type="taxonomic scope" value="Bacteria"/>
</dbReference>
<dbReference type="PATRIC" id="fig|1121362.3.peg.1756"/>
<evidence type="ECO:0000256" key="6">
    <source>
        <dbReference type="ARBA" id="ARBA00022777"/>
    </source>
</evidence>
<evidence type="ECO:0000256" key="5">
    <source>
        <dbReference type="ARBA" id="ARBA00022741"/>
    </source>
</evidence>
<dbReference type="PANTHER" id="PTHR24421:SF10">
    <property type="entry name" value="NITRATE_NITRITE SENSOR PROTEIN NARQ"/>
    <property type="match status" value="1"/>
</dbReference>
<dbReference type="KEGG" id="chn:A605_08700"/>
<evidence type="ECO:0000256" key="4">
    <source>
        <dbReference type="ARBA" id="ARBA00022679"/>
    </source>
</evidence>
<evidence type="ECO:0000256" key="2">
    <source>
        <dbReference type="ARBA" id="ARBA00012438"/>
    </source>
</evidence>
<accession>M1NTD8</accession>
<name>M1NTD8_9CORY</name>
<evidence type="ECO:0000256" key="7">
    <source>
        <dbReference type="ARBA" id="ARBA00022840"/>
    </source>
</evidence>
<comment type="catalytic activity">
    <reaction evidence="1">
        <text>ATP + protein L-histidine = ADP + protein N-phospho-L-histidine.</text>
        <dbReference type="EC" id="2.7.13.3"/>
    </reaction>
</comment>
<dbReference type="AlphaFoldDB" id="M1NTD8"/>
<evidence type="ECO:0000256" key="9">
    <source>
        <dbReference type="SAM" id="Phobius"/>
    </source>
</evidence>
<evidence type="ECO:0000313" key="11">
    <source>
        <dbReference type="EMBL" id="AGF72742.1"/>
    </source>
</evidence>
<dbReference type="CDD" id="cd16917">
    <property type="entry name" value="HATPase_UhpB-NarQ-NarX-like"/>
    <property type="match status" value="1"/>
</dbReference>
<keyword evidence="9" id="KW-0812">Transmembrane</keyword>
<dbReference type="GO" id="GO:0046983">
    <property type="term" value="F:protein dimerization activity"/>
    <property type="evidence" value="ECO:0007669"/>
    <property type="project" value="InterPro"/>
</dbReference>
<reference evidence="11 12" key="1">
    <citation type="journal article" date="2012" name="Stand. Genomic Sci.">
        <title>Genome sequence of the halotolerant bacterium Corynebacterium halotolerans type strain YIM 70093(T) (= DSM 44683(T)).</title>
        <authorList>
            <person name="Ruckert C."/>
            <person name="Albersmeier A."/>
            <person name="Al-Dilaimi A."/>
            <person name="Niehaus K."/>
            <person name="Szczepanowski R."/>
            <person name="Kalinowski J."/>
        </authorList>
    </citation>
    <scope>NUCLEOTIDE SEQUENCE [LARGE SCALE GENOMIC DNA]</scope>
    <source>
        <strain evidence="11">YIM 70093</strain>
    </source>
</reference>
<organism evidence="11 12">
    <name type="scientific">Corynebacterium halotolerans YIM 70093 = DSM 44683</name>
    <dbReference type="NCBI Taxonomy" id="1121362"/>
    <lineage>
        <taxon>Bacteria</taxon>
        <taxon>Bacillati</taxon>
        <taxon>Actinomycetota</taxon>
        <taxon>Actinomycetes</taxon>
        <taxon>Mycobacteriales</taxon>
        <taxon>Corynebacteriaceae</taxon>
        <taxon>Corynebacterium</taxon>
    </lineage>
</organism>
<protein>
    <recommendedName>
        <fullName evidence="2">histidine kinase</fullName>
        <ecNumber evidence="2">2.7.13.3</ecNumber>
    </recommendedName>
</protein>
<keyword evidence="3" id="KW-0597">Phosphoprotein</keyword>
<dbReference type="PANTHER" id="PTHR24421">
    <property type="entry name" value="NITRATE/NITRITE SENSOR PROTEIN NARX-RELATED"/>
    <property type="match status" value="1"/>
</dbReference>
<dbReference type="InterPro" id="IPR036890">
    <property type="entry name" value="HATPase_C_sf"/>
</dbReference>
<gene>
    <name evidence="11" type="ORF">A605_08700</name>
</gene>
<keyword evidence="9" id="KW-0472">Membrane</keyword>
<keyword evidence="5" id="KW-0547">Nucleotide-binding</keyword>
<keyword evidence="4" id="KW-0808">Transferase</keyword>
<proteinExistence type="predicted"/>
<feature type="domain" description="Signal transduction histidine kinase subgroup 3 dimerisation and phosphoacceptor" evidence="10">
    <location>
        <begin position="182"/>
        <end position="247"/>
    </location>
</feature>